<feature type="region of interest" description="Disordered" evidence="2">
    <location>
        <begin position="919"/>
        <end position="973"/>
    </location>
</feature>
<keyword evidence="1" id="KW-0175">Coiled coil</keyword>
<dbReference type="PANTHER" id="PTHR15154">
    <property type="entry name" value="HAMARTIN"/>
    <property type="match status" value="1"/>
</dbReference>
<reference evidence="3 4" key="1">
    <citation type="journal article" date="2023" name="Mol. Phylogenet. Evol.">
        <title>Genome-scale phylogeny and comparative genomics of the fungal order Sordariales.</title>
        <authorList>
            <person name="Hensen N."/>
            <person name="Bonometti L."/>
            <person name="Westerberg I."/>
            <person name="Brannstrom I.O."/>
            <person name="Guillou S."/>
            <person name="Cros-Aarteil S."/>
            <person name="Calhoun S."/>
            <person name="Haridas S."/>
            <person name="Kuo A."/>
            <person name="Mondo S."/>
            <person name="Pangilinan J."/>
            <person name="Riley R."/>
            <person name="LaButti K."/>
            <person name="Andreopoulos B."/>
            <person name="Lipzen A."/>
            <person name="Chen C."/>
            <person name="Yan M."/>
            <person name="Daum C."/>
            <person name="Ng V."/>
            <person name="Clum A."/>
            <person name="Steindorff A."/>
            <person name="Ohm R.A."/>
            <person name="Martin F."/>
            <person name="Silar P."/>
            <person name="Natvig D.O."/>
            <person name="Lalanne C."/>
            <person name="Gautier V."/>
            <person name="Ament-Velasquez S.L."/>
            <person name="Kruys A."/>
            <person name="Hutchinson M.I."/>
            <person name="Powell A.J."/>
            <person name="Barry K."/>
            <person name="Miller A.N."/>
            <person name="Grigoriev I.V."/>
            <person name="Debuchy R."/>
            <person name="Gladieux P."/>
            <person name="Hiltunen Thoren M."/>
            <person name="Johannesson H."/>
        </authorList>
    </citation>
    <scope>NUCLEOTIDE SEQUENCE [LARGE SCALE GENOMIC DNA]</scope>
    <source>
        <strain evidence="3 4">FGSC 10403</strain>
    </source>
</reference>
<feature type="compositionally biased region" description="Polar residues" evidence="2">
    <location>
        <begin position="458"/>
        <end position="471"/>
    </location>
</feature>
<dbReference type="Pfam" id="PF04388">
    <property type="entry name" value="Hamartin"/>
    <property type="match status" value="1"/>
</dbReference>
<dbReference type="InterPro" id="IPR007483">
    <property type="entry name" value="Hamartin"/>
</dbReference>
<feature type="compositionally biased region" description="Basic residues" evidence="2">
    <location>
        <begin position="1001"/>
        <end position="1017"/>
    </location>
</feature>
<sequence length="1024" mass="115018">MASSGSAKDLTKALTSFIQTPNLPLPDELTTLISNYLDRHEHAEDGAADRLNEELLAIYTKNVENQPEKYAAFLAILRELRPAMKTPARIFEWWDRLLDPVLEYVGQEKGLAREVASNTLDLLMIDQFDGSSNSSEASLAPFTERLLSRWMDARASQINCVPMADFKDRMVKKALMAFGKKDPKGFMTCLDRYFVKREYRNFALSLLCDFVQSQPPHLHVVLQTPLFNNILNSLQKDESTATVTMALVALIMLLPYIPSSLVPFLSKLFNIYARLLFWDRDSYFAQEHTEIGPEGGSSEVTWERVLLDPDHDGSSIPYLSGYFTVLYGLYPINFLDYIRKPQRYLRHANNDDDIDVQAMEIRDRSERFRKQHLLHPNFYNLTIDSEKTDMSRWLNSEADEVLAECMALSLESKHNSPDARNTTPLPVGLDQVAGEELGEDDMEAILNGSLDRGGVSSGVESTPSIVRSQVEPSREPSLHGPIIDAASQQADSTNHLSDQVSLGGQEVAESPVLSPHQLQSAPHTQLHDRLVTYKASISGLRQSLANASVPSLPLGTQEVVGDKSQGQVETSSDSLNQPLPAGEANNYVSLLYHQNLLLLNDLQFERYIKQQHMIHMGELRRKQVREAATEAETQNLVMANRSLRQRLDEAKRGEAQVKKEFDHRRSIAKKWESDLSTKLRALREEQKKWAAEKLALTHQLEECQRECERLRSAADLAEKTMLQYKQSNEAIDISAEEIDRLKGEVARLTESERAYHGKELKMQQAIESATLAEARAEQLSQQVTAHELQIERVRKHYESRIADLSDQLAKVVKESQSRNVDNVVAVFESALATSRAKQMELQRECDVMKRKCTELEGSLLDLRSTNEELSSKILANESQSALLYDGSEAMTPRSGSPIISRMVNRGFSDTDSVEGIFRSATPSLIPATRQSSVSSPTSIRRPGTPPGAGMSGDTSSRSSQRTSPVVERHHGKGKALSLSTFRLSKAANCEVEQGYLRTLSRRSARTRKKISMRRKSRVFLPSKG</sequence>
<dbReference type="GO" id="GO:0032007">
    <property type="term" value="P:negative regulation of TOR signaling"/>
    <property type="evidence" value="ECO:0007669"/>
    <property type="project" value="TreeGrafter"/>
</dbReference>
<dbReference type="GO" id="GO:0051726">
    <property type="term" value="P:regulation of cell cycle"/>
    <property type="evidence" value="ECO:0007669"/>
    <property type="project" value="TreeGrafter"/>
</dbReference>
<evidence type="ECO:0000313" key="3">
    <source>
        <dbReference type="EMBL" id="KAK3487741.1"/>
    </source>
</evidence>
<feature type="coiled-coil region" evidence="1">
    <location>
        <begin position="693"/>
        <end position="814"/>
    </location>
</feature>
<dbReference type="RefSeq" id="XP_062689868.1">
    <property type="nucleotide sequence ID" value="XM_062833597.1"/>
</dbReference>
<dbReference type="GO" id="GO:0033596">
    <property type="term" value="C:TSC1-TSC2 complex"/>
    <property type="evidence" value="ECO:0007669"/>
    <property type="project" value="TreeGrafter"/>
</dbReference>
<proteinExistence type="predicted"/>
<gene>
    <name evidence="3" type="ORF">B0T23DRAFT_213504</name>
</gene>
<feature type="compositionally biased region" description="Polar residues" evidence="2">
    <location>
        <begin position="928"/>
        <end position="938"/>
    </location>
</feature>
<feature type="region of interest" description="Disordered" evidence="2">
    <location>
        <begin position="450"/>
        <end position="479"/>
    </location>
</feature>
<accession>A0AAJ0MNK7</accession>
<dbReference type="InterPro" id="IPR016024">
    <property type="entry name" value="ARM-type_fold"/>
</dbReference>
<evidence type="ECO:0000256" key="2">
    <source>
        <dbReference type="SAM" id="MobiDB-lite"/>
    </source>
</evidence>
<dbReference type="Proteomes" id="UP001285908">
    <property type="component" value="Unassembled WGS sequence"/>
</dbReference>
<feature type="compositionally biased region" description="Polar residues" evidence="2">
    <location>
        <begin position="564"/>
        <end position="577"/>
    </location>
</feature>
<name>A0AAJ0MNK7_9PEZI</name>
<keyword evidence="4" id="KW-1185">Reference proteome</keyword>
<comment type="caution">
    <text evidence="3">The sequence shown here is derived from an EMBL/GenBank/DDBJ whole genome shotgun (WGS) entry which is preliminary data.</text>
</comment>
<evidence type="ECO:0000256" key="1">
    <source>
        <dbReference type="SAM" id="Coils"/>
    </source>
</evidence>
<dbReference type="EMBL" id="JAULSX010000007">
    <property type="protein sequence ID" value="KAK3487741.1"/>
    <property type="molecule type" value="Genomic_DNA"/>
</dbReference>
<feature type="region of interest" description="Disordered" evidence="2">
    <location>
        <begin position="560"/>
        <end position="579"/>
    </location>
</feature>
<dbReference type="PANTHER" id="PTHR15154:SF2">
    <property type="entry name" value="HAMARTIN"/>
    <property type="match status" value="1"/>
</dbReference>
<dbReference type="SUPFAM" id="SSF48371">
    <property type="entry name" value="ARM repeat"/>
    <property type="match status" value="1"/>
</dbReference>
<dbReference type="AlphaFoldDB" id="A0AAJ0MNK7"/>
<organism evidence="3 4">
    <name type="scientific">Neurospora hispaniola</name>
    <dbReference type="NCBI Taxonomy" id="588809"/>
    <lineage>
        <taxon>Eukaryota</taxon>
        <taxon>Fungi</taxon>
        <taxon>Dikarya</taxon>
        <taxon>Ascomycota</taxon>
        <taxon>Pezizomycotina</taxon>
        <taxon>Sordariomycetes</taxon>
        <taxon>Sordariomycetidae</taxon>
        <taxon>Sordariales</taxon>
        <taxon>Sordariaceae</taxon>
        <taxon>Neurospora</taxon>
    </lineage>
</organism>
<protein>
    <submittedName>
        <fullName evidence="3">Hamartin protein-domain-containing protein</fullName>
    </submittedName>
</protein>
<feature type="region of interest" description="Disordered" evidence="2">
    <location>
        <begin position="1001"/>
        <end position="1024"/>
    </location>
</feature>
<dbReference type="GeneID" id="87871219"/>
<feature type="compositionally biased region" description="Polar residues" evidence="2">
    <location>
        <begin position="952"/>
        <end position="963"/>
    </location>
</feature>
<evidence type="ECO:0000313" key="4">
    <source>
        <dbReference type="Proteomes" id="UP001285908"/>
    </source>
</evidence>